<name>A0A6J7IL66_9ZZZZ</name>
<dbReference type="PANTHER" id="PTHR21043">
    <property type="entry name" value="IOJAP SUPERFAMILY ORTHOLOG"/>
    <property type="match status" value="1"/>
</dbReference>
<accession>A0A6J7IL66</accession>
<feature type="region of interest" description="Disordered" evidence="2">
    <location>
        <begin position="122"/>
        <end position="154"/>
    </location>
</feature>
<dbReference type="InterPro" id="IPR004394">
    <property type="entry name" value="Iojap/RsfS/C7orf30"/>
</dbReference>
<dbReference type="HAMAP" id="MF_01477">
    <property type="entry name" value="Iojap_RsfS"/>
    <property type="match status" value="1"/>
</dbReference>
<dbReference type="GO" id="GO:0090071">
    <property type="term" value="P:negative regulation of ribosome biogenesis"/>
    <property type="evidence" value="ECO:0007669"/>
    <property type="project" value="TreeGrafter"/>
</dbReference>
<feature type="compositionally biased region" description="Acidic residues" evidence="2">
    <location>
        <begin position="127"/>
        <end position="154"/>
    </location>
</feature>
<comment type="similarity">
    <text evidence="1">Belongs to the Iojap/RsfS family.</text>
</comment>
<organism evidence="3">
    <name type="scientific">freshwater metagenome</name>
    <dbReference type="NCBI Taxonomy" id="449393"/>
    <lineage>
        <taxon>unclassified sequences</taxon>
        <taxon>metagenomes</taxon>
        <taxon>ecological metagenomes</taxon>
    </lineage>
</organism>
<dbReference type="AlphaFoldDB" id="A0A6J7IL66"/>
<dbReference type="PANTHER" id="PTHR21043:SF0">
    <property type="entry name" value="MITOCHONDRIAL ASSEMBLY OF RIBOSOMAL LARGE SUBUNIT PROTEIN 1"/>
    <property type="match status" value="1"/>
</dbReference>
<proteinExistence type="inferred from homology"/>
<dbReference type="GO" id="GO:0017148">
    <property type="term" value="P:negative regulation of translation"/>
    <property type="evidence" value="ECO:0007669"/>
    <property type="project" value="TreeGrafter"/>
</dbReference>
<gene>
    <name evidence="3" type="ORF">UFOPK3674_01153</name>
</gene>
<dbReference type="GO" id="GO:0043023">
    <property type="term" value="F:ribosomal large subunit binding"/>
    <property type="evidence" value="ECO:0007669"/>
    <property type="project" value="TreeGrafter"/>
</dbReference>
<protein>
    <submittedName>
        <fullName evidence="3">Unannotated protein</fullName>
    </submittedName>
</protein>
<sequence length="154" mass="17453">MSTTERKPQDLTSDELIEAIVEYALDKKARDVVAIDLRSVAAFTDAFVVCSGTSDRQAKAIHDGIYQTMKDVHGIFPRRVEGLPEAHWVLLDYIDVVVHVFTPETREFYRLEQLWGEVPKRRYESGPEPELEAPIADDGEDEMELDLDADSDDA</sequence>
<dbReference type="SUPFAM" id="SSF81301">
    <property type="entry name" value="Nucleotidyltransferase"/>
    <property type="match status" value="1"/>
</dbReference>
<dbReference type="EMBL" id="CAFBMX010000005">
    <property type="protein sequence ID" value="CAB4931074.1"/>
    <property type="molecule type" value="Genomic_DNA"/>
</dbReference>
<dbReference type="NCBIfam" id="TIGR00090">
    <property type="entry name" value="rsfS_iojap_ybeB"/>
    <property type="match status" value="1"/>
</dbReference>
<dbReference type="Pfam" id="PF02410">
    <property type="entry name" value="RsfS"/>
    <property type="match status" value="1"/>
</dbReference>
<reference evidence="3" key="1">
    <citation type="submission" date="2020-05" db="EMBL/GenBank/DDBJ databases">
        <authorList>
            <person name="Chiriac C."/>
            <person name="Salcher M."/>
            <person name="Ghai R."/>
            <person name="Kavagutti S V."/>
        </authorList>
    </citation>
    <scope>NUCLEOTIDE SEQUENCE</scope>
</reference>
<dbReference type="Gene3D" id="3.30.460.10">
    <property type="entry name" value="Beta Polymerase, domain 2"/>
    <property type="match status" value="1"/>
</dbReference>
<evidence type="ECO:0000256" key="2">
    <source>
        <dbReference type="SAM" id="MobiDB-lite"/>
    </source>
</evidence>
<evidence type="ECO:0000256" key="1">
    <source>
        <dbReference type="ARBA" id="ARBA00010574"/>
    </source>
</evidence>
<evidence type="ECO:0000313" key="3">
    <source>
        <dbReference type="EMBL" id="CAB4931074.1"/>
    </source>
</evidence>
<dbReference type="InterPro" id="IPR043519">
    <property type="entry name" value="NT_sf"/>
</dbReference>